<organism evidence="8">
    <name type="scientific">Thermogemmatispora argillosa</name>
    <dbReference type="NCBI Taxonomy" id="2045280"/>
    <lineage>
        <taxon>Bacteria</taxon>
        <taxon>Bacillati</taxon>
        <taxon>Chloroflexota</taxon>
        <taxon>Ktedonobacteria</taxon>
        <taxon>Thermogemmatisporales</taxon>
        <taxon>Thermogemmatisporaceae</taxon>
        <taxon>Thermogemmatispora</taxon>
    </lineage>
</organism>
<keyword evidence="2" id="KW-0813">Transport</keyword>
<dbReference type="InterPro" id="IPR052156">
    <property type="entry name" value="BCAA_Transport_ATP-bd_LivF"/>
</dbReference>
<keyword evidence="5" id="KW-0029">Amino-acid transport</keyword>
<reference evidence="8" key="1">
    <citation type="submission" date="2018-12" db="EMBL/GenBank/DDBJ databases">
        <title>Novel natural products biosynthetic potential of the class Ktedonobacteria.</title>
        <authorList>
            <person name="Zheng Y."/>
            <person name="Saitou A."/>
            <person name="Wang C.M."/>
            <person name="Toyoda A."/>
            <person name="Minakuchi Y."/>
            <person name="Sekiguchi Y."/>
            <person name="Ueda K."/>
            <person name="Takano H."/>
            <person name="Sakai Y."/>
            <person name="Yokota A."/>
            <person name="Yabe S."/>
        </authorList>
    </citation>
    <scope>NUCLEOTIDE SEQUENCE</scope>
    <source>
        <strain evidence="8">A3-2</strain>
    </source>
</reference>
<feature type="region of interest" description="Disordered" evidence="6">
    <location>
        <begin position="1"/>
        <end position="36"/>
    </location>
</feature>
<dbReference type="SMART" id="SM00382">
    <property type="entry name" value="AAA"/>
    <property type="match status" value="1"/>
</dbReference>
<dbReference type="AlphaFoldDB" id="A0A455T8C1"/>
<evidence type="ECO:0000256" key="5">
    <source>
        <dbReference type="ARBA" id="ARBA00022970"/>
    </source>
</evidence>
<dbReference type="CDD" id="cd03224">
    <property type="entry name" value="ABC_TM1139_LivF_branched"/>
    <property type="match status" value="1"/>
</dbReference>
<evidence type="ECO:0000256" key="1">
    <source>
        <dbReference type="ARBA" id="ARBA00005417"/>
    </source>
</evidence>
<evidence type="ECO:0000256" key="6">
    <source>
        <dbReference type="SAM" id="MobiDB-lite"/>
    </source>
</evidence>
<feature type="domain" description="ABC transporter" evidence="7">
    <location>
        <begin position="43"/>
        <end position="278"/>
    </location>
</feature>
<evidence type="ECO:0000256" key="2">
    <source>
        <dbReference type="ARBA" id="ARBA00022448"/>
    </source>
</evidence>
<proteinExistence type="inferred from homology"/>
<dbReference type="Gene3D" id="3.40.50.300">
    <property type="entry name" value="P-loop containing nucleotide triphosphate hydrolases"/>
    <property type="match status" value="1"/>
</dbReference>
<dbReference type="PANTHER" id="PTHR43820:SF4">
    <property type="entry name" value="HIGH-AFFINITY BRANCHED-CHAIN AMINO ACID TRANSPORT ATP-BINDING PROTEIN LIVF"/>
    <property type="match status" value="1"/>
</dbReference>
<keyword evidence="3" id="KW-0547">Nucleotide-binding</keyword>
<dbReference type="SUPFAM" id="SSF52540">
    <property type="entry name" value="P-loop containing nucleoside triphosphate hydrolases"/>
    <property type="match status" value="1"/>
</dbReference>
<dbReference type="EMBL" id="AP019377">
    <property type="protein sequence ID" value="BBH95717.1"/>
    <property type="molecule type" value="Genomic_DNA"/>
</dbReference>
<dbReference type="InterPro" id="IPR027417">
    <property type="entry name" value="P-loop_NTPase"/>
</dbReference>
<accession>A0A455T8C1</accession>
<protein>
    <submittedName>
        <fullName evidence="8">ABC transporter ATP-binding protein</fullName>
    </submittedName>
</protein>
<comment type="similarity">
    <text evidence="1">Belongs to the ABC transporter superfamily.</text>
</comment>
<dbReference type="GO" id="GO:0005524">
    <property type="term" value="F:ATP binding"/>
    <property type="evidence" value="ECO:0007669"/>
    <property type="project" value="UniProtKB-KW"/>
</dbReference>
<dbReference type="PANTHER" id="PTHR43820">
    <property type="entry name" value="HIGH-AFFINITY BRANCHED-CHAIN AMINO ACID TRANSPORT ATP-BINDING PROTEIN LIVF"/>
    <property type="match status" value="1"/>
</dbReference>
<dbReference type="PROSITE" id="PS50893">
    <property type="entry name" value="ABC_TRANSPORTER_2"/>
    <property type="match status" value="1"/>
</dbReference>
<dbReference type="InterPro" id="IPR003593">
    <property type="entry name" value="AAA+_ATPase"/>
</dbReference>
<dbReference type="GO" id="GO:0015658">
    <property type="term" value="F:branched-chain amino acid transmembrane transporter activity"/>
    <property type="evidence" value="ECO:0007669"/>
    <property type="project" value="TreeGrafter"/>
</dbReference>
<dbReference type="InterPro" id="IPR003439">
    <property type="entry name" value="ABC_transporter-like_ATP-bd"/>
</dbReference>
<name>A0A455T8C1_9CHLR</name>
<evidence type="ECO:0000256" key="4">
    <source>
        <dbReference type="ARBA" id="ARBA00022840"/>
    </source>
</evidence>
<dbReference type="GO" id="GO:0016887">
    <property type="term" value="F:ATP hydrolysis activity"/>
    <property type="evidence" value="ECO:0007669"/>
    <property type="project" value="InterPro"/>
</dbReference>
<feature type="compositionally biased region" description="Polar residues" evidence="6">
    <location>
        <begin position="8"/>
        <end position="35"/>
    </location>
</feature>
<keyword evidence="4 8" id="KW-0067">ATP-binding</keyword>
<gene>
    <name evidence="8" type="ORF">KTA_39160</name>
</gene>
<dbReference type="GO" id="GO:0015807">
    <property type="term" value="P:L-amino acid transport"/>
    <property type="evidence" value="ECO:0007669"/>
    <property type="project" value="TreeGrafter"/>
</dbReference>
<evidence type="ECO:0000256" key="3">
    <source>
        <dbReference type="ARBA" id="ARBA00022741"/>
    </source>
</evidence>
<sequence length="278" mass="30362">MSEKQPGEPQSQPGTLSRQAGSTPEQLTAPVSSPAQEDGQVLLQVEHLESGYDETRVLWDVSLEVRRGELVALIGANGAGKSTLLATLSGLLPAWAGRIRFAGQEITHRRAEDIVRLGLSHVPQGRRLFSALTVEENLLLGAYTRRAGSQQAIKQDLEEVYTLLPRLRERRRQLAGSLSGGEQQMCAIGRGLMSHPELLLIDELSLGLAPQVVDDLLMALDAIHREKGLSFLLVEQDVQIALERADRAYVLENGQIVLEGTGQELLQHEGVRTAYLGT</sequence>
<evidence type="ECO:0000259" key="7">
    <source>
        <dbReference type="PROSITE" id="PS50893"/>
    </source>
</evidence>
<evidence type="ECO:0000313" key="8">
    <source>
        <dbReference type="EMBL" id="BBH95717.1"/>
    </source>
</evidence>
<dbReference type="Pfam" id="PF00005">
    <property type="entry name" value="ABC_tran"/>
    <property type="match status" value="1"/>
</dbReference>